<dbReference type="Pfam" id="PF13489">
    <property type="entry name" value="Methyltransf_23"/>
    <property type="match status" value="1"/>
</dbReference>
<protein>
    <submittedName>
        <fullName evidence="1">Class I SAM-dependent methyltransferase</fullName>
    </submittedName>
</protein>
<proteinExistence type="predicted"/>
<dbReference type="CDD" id="cd02440">
    <property type="entry name" value="AdoMet_MTases"/>
    <property type="match status" value="1"/>
</dbReference>
<dbReference type="RefSeq" id="WP_126447890.1">
    <property type="nucleotide sequence ID" value="NZ_CP034549.1"/>
</dbReference>
<sequence>MEYKTKSHKYYSNLRPEMQALLPKTARRVLDVGCGAGAMAYQLKERYKLEVWGIEFYEAEALEAQKVLDKAYIGGIEENLEYLPDDYFDAIYLNDVLEHLANPNQVLDGLKSKLNVEGVIISSIPNARYHKVMRQYIFGKDWKYTKAGIMDFTHLRFFTSLSIKRMYKELGYEIQLHKGINKTSSLMPYLLNIPLLGTGGDLFYTQFATVASKAKS</sequence>
<dbReference type="Gene3D" id="3.40.50.150">
    <property type="entry name" value="Vaccinia Virus protein VP39"/>
    <property type="match status" value="1"/>
</dbReference>
<dbReference type="OrthoDB" id="8773442at2"/>
<organism evidence="1 2">
    <name type="scientific">Nonlabens ponticola</name>
    <dbReference type="NCBI Taxonomy" id="2496866"/>
    <lineage>
        <taxon>Bacteria</taxon>
        <taxon>Pseudomonadati</taxon>
        <taxon>Bacteroidota</taxon>
        <taxon>Flavobacteriia</taxon>
        <taxon>Flavobacteriales</taxon>
        <taxon>Flavobacteriaceae</taxon>
        <taxon>Nonlabens</taxon>
    </lineage>
</organism>
<dbReference type="KEGG" id="noj:EJ995_09375"/>
<dbReference type="EMBL" id="CP034549">
    <property type="protein sequence ID" value="AZQ44443.1"/>
    <property type="molecule type" value="Genomic_DNA"/>
</dbReference>
<dbReference type="AlphaFoldDB" id="A0A3S9MZF2"/>
<dbReference type="GO" id="GO:0032259">
    <property type="term" value="P:methylation"/>
    <property type="evidence" value="ECO:0007669"/>
    <property type="project" value="UniProtKB-KW"/>
</dbReference>
<accession>A0A3S9MZF2</accession>
<gene>
    <name evidence="1" type="ORF">EJ995_09375</name>
</gene>
<evidence type="ECO:0000313" key="1">
    <source>
        <dbReference type="EMBL" id="AZQ44443.1"/>
    </source>
</evidence>
<name>A0A3S9MZF2_9FLAO</name>
<dbReference type="InterPro" id="IPR029063">
    <property type="entry name" value="SAM-dependent_MTases_sf"/>
</dbReference>
<reference evidence="1 2" key="1">
    <citation type="submission" date="2018-12" db="EMBL/GenBank/DDBJ databases">
        <title>Complete genome of Nonlabens sp. MJ115.</title>
        <authorList>
            <person name="Choi H.S."/>
            <person name="Jung J."/>
        </authorList>
    </citation>
    <scope>NUCLEOTIDE SEQUENCE [LARGE SCALE GENOMIC DNA]</scope>
    <source>
        <strain evidence="1 2">MJ115</strain>
    </source>
</reference>
<keyword evidence="2" id="KW-1185">Reference proteome</keyword>
<dbReference type="SUPFAM" id="SSF53335">
    <property type="entry name" value="S-adenosyl-L-methionine-dependent methyltransferases"/>
    <property type="match status" value="1"/>
</dbReference>
<keyword evidence="1" id="KW-0489">Methyltransferase</keyword>
<dbReference type="PANTHER" id="PTHR43861">
    <property type="entry name" value="TRANS-ACONITATE 2-METHYLTRANSFERASE-RELATED"/>
    <property type="match status" value="1"/>
</dbReference>
<evidence type="ECO:0000313" key="2">
    <source>
        <dbReference type="Proteomes" id="UP000279600"/>
    </source>
</evidence>
<dbReference type="Proteomes" id="UP000279600">
    <property type="component" value="Chromosome"/>
</dbReference>
<dbReference type="GO" id="GO:0008168">
    <property type="term" value="F:methyltransferase activity"/>
    <property type="evidence" value="ECO:0007669"/>
    <property type="project" value="UniProtKB-KW"/>
</dbReference>
<keyword evidence="1" id="KW-0808">Transferase</keyword>